<evidence type="ECO:0000313" key="2">
    <source>
        <dbReference type="Proteomes" id="UP000568050"/>
    </source>
</evidence>
<keyword evidence="2" id="KW-1185">Reference proteome</keyword>
<dbReference type="InterPro" id="IPR015797">
    <property type="entry name" value="NUDIX_hydrolase-like_dom_sf"/>
</dbReference>
<dbReference type="Pfam" id="PF16262">
    <property type="entry name" value="DUF4916"/>
    <property type="match status" value="1"/>
</dbReference>
<reference evidence="1 2" key="1">
    <citation type="submission" date="2020-08" db="EMBL/GenBank/DDBJ databases">
        <title>Sequencing the genomes of 1000 actinobacteria strains.</title>
        <authorList>
            <person name="Klenk H.-P."/>
        </authorList>
    </citation>
    <scope>NUCLEOTIDE SEQUENCE [LARGE SCALE GENOMIC DNA]</scope>
    <source>
        <strain evidence="1 2">DSM 23040</strain>
    </source>
</reference>
<dbReference type="AlphaFoldDB" id="A0A839QQX4"/>
<gene>
    <name evidence="1" type="ORF">FHX50_000306</name>
</gene>
<dbReference type="Gene3D" id="3.90.79.10">
    <property type="entry name" value="Nucleoside Triphosphate Pyrophosphohydrolase"/>
    <property type="match status" value="1"/>
</dbReference>
<dbReference type="InterPro" id="IPR032582">
    <property type="entry name" value="DUF4916"/>
</dbReference>
<evidence type="ECO:0000313" key="1">
    <source>
        <dbReference type="EMBL" id="MBB3022058.1"/>
    </source>
</evidence>
<name>A0A839QQX4_9MICO</name>
<dbReference type="EMBL" id="JACHWP010000001">
    <property type="protein sequence ID" value="MBB3022058.1"/>
    <property type="molecule type" value="Genomic_DNA"/>
</dbReference>
<dbReference type="SUPFAM" id="SSF55811">
    <property type="entry name" value="Nudix"/>
    <property type="match status" value="1"/>
</dbReference>
<sequence>MTRTAVGTESAWFDRDELEYLRSRLPILYVDIIPVRQDASGAITEVGLLLRADGGGHIVRSIVSGRVLVRETLRDAIMRHVEKDLGSMSFPKIPTSITPMTVAEYFPTDGPDVLFHDPRQHAVSMVYVVPVEGECEPQEDALELSWFSVAELREGRVLEDLEKGHRILVQRALANAGLA</sequence>
<protein>
    <submittedName>
        <fullName evidence="1">ADP-ribose pyrophosphatase YjhB (NUDIX family)</fullName>
    </submittedName>
</protein>
<accession>A0A839QQX4</accession>
<organism evidence="1 2">
    <name type="scientific">Helcobacillus massiliensis</name>
    <dbReference type="NCBI Taxonomy" id="521392"/>
    <lineage>
        <taxon>Bacteria</taxon>
        <taxon>Bacillati</taxon>
        <taxon>Actinomycetota</taxon>
        <taxon>Actinomycetes</taxon>
        <taxon>Micrococcales</taxon>
        <taxon>Dermabacteraceae</taxon>
        <taxon>Helcobacillus</taxon>
    </lineage>
</organism>
<comment type="caution">
    <text evidence="1">The sequence shown here is derived from an EMBL/GenBank/DDBJ whole genome shotgun (WGS) entry which is preliminary data.</text>
</comment>
<dbReference type="Proteomes" id="UP000568050">
    <property type="component" value="Unassembled WGS sequence"/>
</dbReference>
<proteinExistence type="predicted"/>
<dbReference type="RefSeq" id="WP_183373806.1">
    <property type="nucleotide sequence ID" value="NZ_CBCSFZ010000015.1"/>
</dbReference>